<organism evidence="2 3">
    <name type="scientific">Cordyceps militaris</name>
    <name type="common">Caterpillar fungus</name>
    <name type="synonym">Clavaria militaris</name>
    <dbReference type="NCBI Taxonomy" id="73501"/>
    <lineage>
        <taxon>Eukaryota</taxon>
        <taxon>Fungi</taxon>
        <taxon>Dikarya</taxon>
        <taxon>Ascomycota</taxon>
        <taxon>Pezizomycotina</taxon>
        <taxon>Sordariomycetes</taxon>
        <taxon>Hypocreomycetidae</taxon>
        <taxon>Hypocreales</taxon>
        <taxon>Cordycipitaceae</taxon>
        <taxon>Cordyceps</taxon>
    </lineage>
</organism>
<accession>A0A2H4SR28</accession>
<dbReference type="Proteomes" id="UP000323067">
    <property type="component" value="Chromosome iii"/>
</dbReference>
<evidence type="ECO:0000313" key="3">
    <source>
        <dbReference type="Proteomes" id="UP000323067"/>
    </source>
</evidence>
<reference evidence="2 3" key="1">
    <citation type="journal article" date="2017" name="BMC Genomics">
        <title>Chromosome level assembly and secondary metabolite potential of the parasitic fungus Cordyceps militaris.</title>
        <authorList>
            <person name="Kramer G.J."/>
            <person name="Nodwell J.R."/>
        </authorList>
    </citation>
    <scope>NUCLEOTIDE SEQUENCE [LARGE SCALE GENOMIC DNA]</scope>
    <source>
        <strain evidence="2 3">ATCC 34164</strain>
    </source>
</reference>
<dbReference type="VEuPathDB" id="FungiDB:A9K55_001270"/>
<evidence type="ECO:0000313" key="2">
    <source>
        <dbReference type="EMBL" id="ATY65564.1"/>
    </source>
</evidence>
<dbReference type="EMBL" id="CP023326">
    <property type="protein sequence ID" value="ATY65564.1"/>
    <property type="molecule type" value="Genomic_DNA"/>
</dbReference>
<evidence type="ECO:0000256" key="1">
    <source>
        <dbReference type="SAM" id="MobiDB-lite"/>
    </source>
</evidence>
<dbReference type="VEuPathDB" id="FungiDB:CCM_08332"/>
<sequence length="361" mass="38370">MPSTAVVGVSSKRATVDDPRLCVTRSVHSHTYTLIRRNSDLPAEWRSTSFHVQTYNGRKMANLGQGSWGCIQKGLWLVLPRSRCRSSNEERPTRSGAVLAAPARNKSQKSLFKAEKRDYDERVADWRATGCLLLLRGMGGKACPQKLEEALRARCPGPMEAARWAWEPSPKTNRKHSGCLALGLESAEQRALAVAAIKGWVWGGFLINMEGIKNRLPTTATAVSSLPHGNSTTDKADRRRPQRLTTPHTVPNIDLVGNSSTPPTSPVSVPCAAAAAVSDAADIATKASACAERALTKAKAATVRAFAAEAAGDKDTAAAANEDAEAADEEAKAAYGAAAAAARIASTYLAVIAVRGGCYSY</sequence>
<dbReference type="AlphaFoldDB" id="A0A2H4SR28"/>
<proteinExistence type="predicted"/>
<gene>
    <name evidence="2" type="ORF">A9K55_001270</name>
</gene>
<feature type="compositionally biased region" description="Polar residues" evidence="1">
    <location>
        <begin position="222"/>
        <end position="233"/>
    </location>
</feature>
<protein>
    <submittedName>
        <fullName evidence="2">Uncharacterized protein</fullName>
    </submittedName>
</protein>
<feature type="region of interest" description="Disordered" evidence="1">
    <location>
        <begin position="222"/>
        <end position="262"/>
    </location>
</feature>
<name>A0A2H4SR28_CORMI</name>